<accession>A0A5B7GG04</accession>
<dbReference type="AlphaFoldDB" id="A0A5B7GG04"/>
<gene>
    <name evidence="1" type="ORF">E2C01_050246</name>
</gene>
<evidence type="ECO:0000313" key="1">
    <source>
        <dbReference type="EMBL" id="MPC56293.1"/>
    </source>
</evidence>
<comment type="caution">
    <text evidence="1">The sequence shown here is derived from an EMBL/GenBank/DDBJ whole genome shotgun (WGS) entry which is preliminary data.</text>
</comment>
<evidence type="ECO:0000313" key="2">
    <source>
        <dbReference type="Proteomes" id="UP000324222"/>
    </source>
</evidence>
<dbReference type="Proteomes" id="UP000324222">
    <property type="component" value="Unassembled WGS sequence"/>
</dbReference>
<sequence length="120" mass="13737">MLWERREDGPRFRHYRHLRKREEPPSAGHLEPACGAAGWWTGREEARDVGLDEVQGGMTDGSQHDIASQCRPISVHITFRQPMPSYPHPKAHLTLTILTQKGYMDTSEHKIPNFFASPVH</sequence>
<proteinExistence type="predicted"/>
<dbReference type="EMBL" id="VSRR010013835">
    <property type="protein sequence ID" value="MPC56293.1"/>
    <property type="molecule type" value="Genomic_DNA"/>
</dbReference>
<organism evidence="1 2">
    <name type="scientific">Portunus trituberculatus</name>
    <name type="common">Swimming crab</name>
    <name type="synonym">Neptunus trituberculatus</name>
    <dbReference type="NCBI Taxonomy" id="210409"/>
    <lineage>
        <taxon>Eukaryota</taxon>
        <taxon>Metazoa</taxon>
        <taxon>Ecdysozoa</taxon>
        <taxon>Arthropoda</taxon>
        <taxon>Crustacea</taxon>
        <taxon>Multicrustacea</taxon>
        <taxon>Malacostraca</taxon>
        <taxon>Eumalacostraca</taxon>
        <taxon>Eucarida</taxon>
        <taxon>Decapoda</taxon>
        <taxon>Pleocyemata</taxon>
        <taxon>Brachyura</taxon>
        <taxon>Eubrachyura</taxon>
        <taxon>Portunoidea</taxon>
        <taxon>Portunidae</taxon>
        <taxon>Portuninae</taxon>
        <taxon>Portunus</taxon>
    </lineage>
</organism>
<reference evidence="1 2" key="1">
    <citation type="submission" date="2019-05" db="EMBL/GenBank/DDBJ databases">
        <title>Another draft genome of Portunus trituberculatus and its Hox gene families provides insights of decapod evolution.</title>
        <authorList>
            <person name="Jeong J.-H."/>
            <person name="Song I."/>
            <person name="Kim S."/>
            <person name="Choi T."/>
            <person name="Kim D."/>
            <person name="Ryu S."/>
            <person name="Kim W."/>
        </authorList>
    </citation>
    <scope>NUCLEOTIDE SEQUENCE [LARGE SCALE GENOMIC DNA]</scope>
    <source>
        <tissue evidence="1">Muscle</tissue>
    </source>
</reference>
<protein>
    <submittedName>
        <fullName evidence="1">Uncharacterized protein</fullName>
    </submittedName>
</protein>
<keyword evidence="2" id="KW-1185">Reference proteome</keyword>
<name>A0A5B7GG04_PORTR</name>